<dbReference type="OrthoDB" id="1441538at2"/>
<dbReference type="SUPFAM" id="SSF51197">
    <property type="entry name" value="Clavaminate synthase-like"/>
    <property type="match status" value="1"/>
</dbReference>
<dbReference type="EMBL" id="RAWK01000209">
    <property type="protein sequence ID" value="RKH58456.1"/>
    <property type="molecule type" value="Genomic_DNA"/>
</dbReference>
<evidence type="ECO:0000313" key="3">
    <source>
        <dbReference type="Proteomes" id="UP000267003"/>
    </source>
</evidence>
<protein>
    <submittedName>
        <fullName evidence="2">Aspartyl/asparaginyl beta-hydroxylase domain-containing protein</fullName>
    </submittedName>
</protein>
<reference evidence="3" key="1">
    <citation type="submission" date="2018-09" db="EMBL/GenBank/DDBJ databases">
        <authorList>
            <person name="Livingstone P.G."/>
            <person name="Whitworth D.E."/>
        </authorList>
    </citation>
    <scope>NUCLEOTIDE SEQUENCE [LARGE SCALE GENOMIC DNA]</scope>
    <source>
        <strain evidence="3">AB050A</strain>
    </source>
</reference>
<dbReference type="InterPro" id="IPR027443">
    <property type="entry name" value="IPNS-like_sf"/>
</dbReference>
<evidence type="ECO:0000259" key="1">
    <source>
        <dbReference type="Pfam" id="PF05118"/>
    </source>
</evidence>
<dbReference type="Gene3D" id="2.60.120.330">
    <property type="entry name" value="B-lactam Antibiotic, Isopenicillin N Synthase, Chain"/>
    <property type="match status" value="1"/>
</dbReference>
<keyword evidence="3" id="KW-1185">Reference proteome</keyword>
<comment type="caution">
    <text evidence="2">The sequence shown here is derived from an EMBL/GenBank/DDBJ whole genome shotgun (WGS) entry which is preliminary data.</text>
</comment>
<dbReference type="InterPro" id="IPR007803">
    <property type="entry name" value="Asp/Arg/Pro-Hydrxlase"/>
</dbReference>
<accession>A0A3A8PPV8</accession>
<evidence type="ECO:0000313" key="2">
    <source>
        <dbReference type="EMBL" id="RKH58456.1"/>
    </source>
</evidence>
<name>A0A3A8PPV8_9BACT</name>
<feature type="domain" description="Aspartyl/asparaginy/proline hydroxylase" evidence="1">
    <location>
        <begin position="17"/>
        <end position="176"/>
    </location>
</feature>
<proteinExistence type="predicted"/>
<dbReference type="Pfam" id="PF05118">
    <property type="entry name" value="Asp_Arg_Hydrox"/>
    <property type="match status" value="1"/>
</dbReference>
<organism evidence="2 3">
    <name type="scientific">Corallococcus aberystwythensis</name>
    <dbReference type="NCBI Taxonomy" id="2316722"/>
    <lineage>
        <taxon>Bacteria</taxon>
        <taxon>Pseudomonadati</taxon>
        <taxon>Myxococcota</taxon>
        <taxon>Myxococcia</taxon>
        <taxon>Myxococcales</taxon>
        <taxon>Cystobacterineae</taxon>
        <taxon>Myxococcaceae</taxon>
        <taxon>Corallococcus</taxon>
    </lineage>
</organism>
<gene>
    <name evidence="2" type="ORF">D7W81_29025</name>
</gene>
<dbReference type="RefSeq" id="WP_120558647.1">
    <property type="nucleotide sequence ID" value="NZ_RAWK01000209.1"/>
</dbReference>
<dbReference type="Proteomes" id="UP000267003">
    <property type="component" value="Unassembled WGS sequence"/>
</dbReference>
<dbReference type="AlphaFoldDB" id="A0A3A8PPV8"/>
<sequence>MGSGPVAVRLNKTYDVERLRRDLAASERFQWVPETDGGVAEHQDWDVLPLVSRGGRLDDGSAGTNSLTPFRSTELLDHVPYFREVLEGFKASLRSVRISAIRPGGIIREHSDTDVFDVRSGDLIRLHIPIVTNDDVVFRIGGERCVWKPGELWYGDFSQLHSVENRGDTTRVHLLVGAEVNDEILSLFPPEFLAAHDIQVRRRTAASEALRSRLEFDGRLEAGPAQLAELLEGLPDSIQADLRKTFTSLLCFRFVDERLAVLIDGEPMFFLEPESDSRWQVMDMMAHVDFAPAASPSAVARLDFAKGEQPFSFVISRA</sequence>